<accession>A0ABS1T304</accession>
<evidence type="ECO:0000256" key="1">
    <source>
        <dbReference type="SAM" id="MobiDB-lite"/>
    </source>
</evidence>
<dbReference type="InterPro" id="IPR036465">
    <property type="entry name" value="vWFA_dom_sf"/>
</dbReference>
<evidence type="ECO:0000313" key="4">
    <source>
        <dbReference type="EMBL" id="MBL4915178.1"/>
    </source>
</evidence>
<proteinExistence type="predicted"/>
<keyword evidence="5" id="KW-1185">Reference proteome</keyword>
<dbReference type="Gene3D" id="3.40.50.410">
    <property type="entry name" value="von Willebrand factor, type A domain"/>
    <property type="match status" value="1"/>
</dbReference>
<name>A0ABS1T304_9GAMM</name>
<dbReference type="SUPFAM" id="SSF48452">
    <property type="entry name" value="TPR-like"/>
    <property type="match status" value="1"/>
</dbReference>
<dbReference type="SUPFAM" id="SSF53300">
    <property type="entry name" value="vWA-like"/>
    <property type="match status" value="1"/>
</dbReference>
<sequence length="556" mass="63406">MSEFHFIRPWALFALIPYLYWLWVNYRRQQTLDAKFPLAKHLAAHLRTDITSSLWLSPKTMLPLLIGLLIIIVSGPTWQPQEGSLSKNRSPLILVIDLSSSMAESDIAPSRIESAKYKLATLLEEKRDGLLGAWVYAGSGHQLLPPTEDREVLTLYLSSLHTQLVPRQGKNLASVLEQLRALEQQRALEQSRLQQSEPPLPASIVVIGDAIDNQAREALIAHQDNSQDQLLFWKFGFASSMSAPSGVSQLQMSSDDSDISAIINWSNSVNFFDPTDKDIVWQEVGYWLVFPTLLLSLLWFRRGWSIRWLASLLFVPWLTLSPVTEVYASELTTNSVNSEQCDNLVMRLFLTPDQQGQWFYKQQNYRCAANSFVDPRWKVEALMRSQQWEWALTMLNTQPDSIERSFNIALSYLHLARFRSSQRWFMQVLALEPDNQQAKDNLALLEEIFELMALRAQGQGTAGEDMTADVIDSLQEDMQIDEPADKIDEINSADLMAEEHLTKIWLEQVKHNPAVFLRNKFTIQLQQFEQATEGTDKSKLVPESADGVGITERGEH</sequence>
<dbReference type="PANTHER" id="PTHR22550:SF14">
    <property type="entry name" value="VWFA DOMAIN-CONTAINING PROTEIN"/>
    <property type="match status" value="1"/>
</dbReference>
<dbReference type="Proteomes" id="UP000604898">
    <property type="component" value="Unassembled WGS sequence"/>
</dbReference>
<feature type="transmembrane region" description="Helical" evidence="2">
    <location>
        <begin position="6"/>
        <end position="26"/>
    </location>
</feature>
<dbReference type="EMBL" id="JAESVD010000013">
    <property type="protein sequence ID" value="MBL4915178.1"/>
    <property type="molecule type" value="Genomic_DNA"/>
</dbReference>
<evidence type="ECO:0000259" key="3">
    <source>
        <dbReference type="Pfam" id="PF13519"/>
    </source>
</evidence>
<dbReference type="InterPro" id="IPR050768">
    <property type="entry name" value="UPF0353/GerABKA_families"/>
</dbReference>
<protein>
    <submittedName>
        <fullName evidence="4">VWA domain-containing protein</fullName>
    </submittedName>
</protein>
<dbReference type="RefSeq" id="WP_202723440.1">
    <property type="nucleotide sequence ID" value="NZ_BPEX01000010.1"/>
</dbReference>
<dbReference type="InterPro" id="IPR011990">
    <property type="entry name" value="TPR-like_helical_dom_sf"/>
</dbReference>
<keyword evidence="2" id="KW-0472">Membrane</keyword>
<feature type="domain" description="VWFA" evidence="3">
    <location>
        <begin position="92"/>
        <end position="209"/>
    </location>
</feature>
<evidence type="ECO:0000256" key="2">
    <source>
        <dbReference type="SAM" id="Phobius"/>
    </source>
</evidence>
<feature type="region of interest" description="Disordered" evidence="1">
    <location>
        <begin position="532"/>
        <end position="556"/>
    </location>
</feature>
<keyword evidence="2" id="KW-1133">Transmembrane helix</keyword>
<dbReference type="Pfam" id="PF13519">
    <property type="entry name" value="VWA_2"/>
    <property type="match status" value="1"/>
</dbReference>
<keyword evidence="2" id="KW-0812">Transmembrane</keyword>
<dbReference type="PANTHER" id="PTHR22550">
    <property type="entry name" value="SPORE GERMINATION PROTEIN"/>
    <property type="match status" value="1"/>
</dbReference>
<comment type="caution">
    <text evidence="4">The sequence shown here is derived from an EMBL/GenBank/DDBJ whole genome shotgun (WGS) entry which is preliminary data.</text>
</comment>
<gene>
    <name evidence="4" type="ORF">JMA39_18945</name>
</gene>
<evidence type="ECO:0000313" key="5">
    <source>
        <dbReference type="Proteomes" id="UP000604898"/>
    </source>
</evidence>
<reference evidence="4 5" key="1">
    <citation type="submission" date="2021-01" db="EMBL/GenBank/DDBJ databases">
        <title>Genome sequence of Shewanella schlegeliana JCM 11561.</title>
        <authorList>
            <person name="Zhang H."/>
            <person name="Li C."/>
        </authorList>
    </citation>
    <scope>NUCLEOTIDE SEQUENCE [LARGE SCALE GENOMIC DNA]</scope>
    <source>
        <strain evidence="4 5">JCM 11561</strain>
    </source>
</reference>
<organism evidence="4 5">
    <name type="scientific">Shewanella schlegeliana</name>
    <dbReference type="NCBI Taxonomy" id="190308"/>
    <lineage>
        <taxon>Bacteria</taxon>
        <taxon>Pseudomonadati</taxon>
        <taxon>Pseudomonadota</taxon>
        <taxon>Gammaproteobacteria</taxon>
        <taxon>Alteromonadales</taxon>
        <taxon>Shewanellaceae</taxon>
        <taxon>Shewanella</taxon>
    </lineage>
</organism>
<feature type="transmembrane region" description="Helical" evidence="2">
    <location>
        <begin position="61"/>
        <end position="78"/>
    </location>
</feature>
<dbReference type="Gene3D" id="1.25.40.10">
    <property type="entry name" value="Tetratricopeptide repeat domain"/>
    <property type="match status" value="1"/>
</dbReference>
<dbReference type="InterPro" id="IPR002035">
    <property type="entry name" value="VWF_A"/>
</dbReference>